<evidence type="ECO:0000313" key="2">
    <source>
        <dbReference type="EMBL" id="GFA13208.1"/>
    </source>
</evidence>
<reference evidence="2" key="1">
    <citation type="journal article" date="2019" name="Sci. Rep.">
        <title>Draft genome of Tanacetum cinerariifolium, the natural source of mosquito coil.</title>
        <authorList>
            <person name="Yamashiro T."/>
            <person name="Shiraishi A."/>
            <person name="Satake H."/>
            <person name="Nakayama K."/>
        </authorList>
    </citation>
    <scope>NUCLEOTIDE SEQUENCE</scope>
</reference>
<dbReference type="EMBL" id="BKCJ010373797">
    <property type="protein sequence ID" value="GFA13208.1"/>
    <property type="molecule type" value="Genomic_DNA"/>
</dbReference>
<evidence type="ECO:0000256" key="1">
    <source>
        <dbReference type="SAM" id="MobiDB-lite"/>
    </source>
</evidence>
<evidence type="ECO:0008006" key="3">
    <source>
        <dbReference type="Google" id="ProtNLM"/>
    </source>
</evidence>
<comment type="caution">
    <text evidence="2">The sequence shown here is derived from an EMBL/GenBank/DDBJ whole genome shotgun (WGS) entry which is preliminary data.</text>
</comment>
<feature type="compositionally biased region" description="Polar residues" evidence="1">
    <location>
        <begin position="233"/>
        <end position="261"/>
    </location>
</feature>
<protein>
    <recommendedName>
        <fullName evidence="3">Integrase, catalytic region, zinc finger, CCHC-type, peptidase aspartic, catalytic</fullName>
    </recommendedName>
</protein>
<accession>A0A699J5A3</accession>
<dbReference type="AlphaFoldDB" id="A0A699J5A3"/>
<organism evidence="2">
    <name type="scientific">Tanacetum cinerariifolium</name>
    <name type="common">Dalmatian daisy</name>
    <name type="synonym">Chrysanthemum cinerariifolium</name>
    <dbReference type="NCBI Taxonomy" id="118510"/>
    <lineage>
        <taxon>Eukaryota</taxon>
        <taxon>Viridiplantae</taxon>
        <taxon>Streptophyta</taxon>
        <taxon>Embryophyta</taxon>
        <taxon>Tracheophyta</taxon>
        <taxon>Spermatophyta</taxon>
        <taxon>Magnoliopsida</taxon>
        <taxon>eudicotyledons</taxon>
        <taxon>Gunneridae</taxon>
        <taxon>Pentapetalae</taxon>
        <taxon>asterids</taxon>
        <taxon>campanulids</taxon>
        <taxon>Asterales</taxon>
        <taxon>Asteraceae</taxon>
        <taxon>Asteroideae</taxon>
        <taxon>Anthemideae</taxon>
        <taxon>Anthemidinae</taxon>
        <taxon>Tanacetum</taxon>
    </lineage>
</organism>
<gene>
    <name evidence="2" type="ORF">Tci_585180</name>
</gene>
<sequence>MNGNVNNLSSPIHQDIHKIFKDEIVPIVNQVDTKVQNFKNNFTKEAVKFVRYFKSLAKEADSSLDKITVLEKKNERLLRAVVSQDIMSIVLNNSAVETSYLQTELDRTKKRWKHVSSKKKRNMLNFGMIGTKNVMNANMTKFRMIKLIMTCKTKSNSCKLSWEISMVIPNISETNALSPVTSNSIPSTRESKAMKNDRVIAPEMFRINPFKTSREEKSVPNKLAKATIRTKPITVSQPSVIHKQNMNSNSNGLSSTGVDNTAKTKRPHSRSNTKNDRVPSASKSSCIKNKECEVEEHHRNLMRNFF</sequence>
<name>A0A699J5A3_TANCI</name>
<proteinExistence type="predicted"/>
<feature type="region of interest" description="Disordered" evidence="1">
    <location>
        <begin position="229"/>
        <end position="285"/>
    </location>
</feature>